<evidence type="ECO:0000256" key="2">
    <source>
        <dbReference type="ARBA" id="ARBA00022980"/>
    </source>
</evidence>
<keyword evidence="6" id="KW-1185">Reference proteome</keyword>
<accession>A0AAV8Y7B9</accession>
<dbReference type="Pfam" id="PF14374">
    <property type="entry name" value="Ribos_L4_asso_C"/>
    <property type="match status" value="1"/>
</dbReference>
<dbReference type="PANTHER" id="PTHR19431">
    <property type="entry name" value="60S RIBOSOMAL PROTEIN L4"/>
    <property type="match status" value="1"/>
</dbReference>
<dbReference type="FunFam" id="3.40.1370.10:FF:000002">
    <property type="entry name" value="60S ribosomal protein L4"/>
    <property type="match status" value="1"/>
</dbReference>
<dbReference type="GO" id="GO:1990904">
    <property type="term" value="C:ribonucleoprotein complex"/>
    <property type="evidence" value="ECO:0007669"/>
    <property type="project" value="UniProtKB-KW"/>
</dbReference>
<dbReference type="Pfam" id="PF00573">
    <property type="entry name" value="Ribosomal_L4"/>
    <property type="match status" value="1"/>
</dbReference>
<gene>
    <name evidence="5" type="ORF">NQ318_009617</name>
</gene>
<sequence>MVVFSLTVSSPNNVPISFLTSVTVTVSGQCDPFITSTSEPVGKMSLSTVRPLVSVYNEKSEEVKGTTIALPAVFKAPIRPDVVNFVHQQVSMNHRQPYSVSDKAGHQTSAESWGTGRAVARIPRVRGGGTHRSGQGAFGNMCRGGRMFAPTKPWRRWHRRVNINQRRYALASAVAASGVPALVLSKGHVIEQVPELPLVVSDKIQELSKTKQAVQFLRRIKAWADIQKVYKSQRFRAGKGKMRNRRRIQRRGPLVVYHKDQGNKRDKNYYNQIFLRIFPVKGLRHAFRNIPGIDLMSVEKLNLLKLAPGGHVGRFIIWTESAFQRLDKLFGSWKSPSLEKKGYNLPQPKMANTDLSRLLKADEIKAVLRAPQKKVVRRVRRLNPLTNTRAMLKLNPYAAVLKRQAILSAQKRQLARDELLAKKRGVTISSENAVIRTAKL</sequence>
<proteinExistence type="inferred from homology"/>
<evidence type="ECO:0000256" key="3">
    <source>
        <dbReference type="ARBA" id="ARBA00023274"/>
    </source>
</evidence>
<reference evidence="5" key="1">
    <citation type="journal article" date="2023" name="Insect Mol. Biol.">
        <title>Genome sequencing provides insights into the evolution of gene families encoding plant cell wall-degrading enzymes in longhorned beetles.</title>
        <authorList>
            <person name="Shin N.R."/>
            <person name="Okamura Y."/>
            <person name="Kirsch R."/>
            <person name="Pauchet Y."/>
        </authorList>
    </citation>
    <scope>NUCLEOTIDE SEQUENCE</scope>
    <source>
        <strain evidence="5">AMC_N1</strain>
    </source>
</reference>
<dbReference type="Gene3D" id="3.40.1370.10">
    <property type="match status" value="1"/>
</dbReference>
<dbReference type="SUPFAM" id="SSF52166">
    <property type="entry name" value="Ribosomal protein L4"/>
    <property type="match status" value="1"/>
</dbReference>
<dbReference type="InterPro" id="IPR023574">
    <property type="entry name" value="Ribosomal_uL4_dom_sf"/>
</dbReference>
<keyword evidence="3" id="KW-0687">Ribonucleoprotein</keyword>
<protein>
    <recommendedName>
        <fullName evidence="4">Large ribosomal subunit protein uL4 C-terminal domain-containing protein</fullName>
    </recommendedName>
</protein>
<dbReference type="GO" id="GO:0006412">
    <property type="term" value="P:translation"/>
    <property type="evidence" value="ECO:0007669"/>
    <property type="project" value="InterPro"/>
</dbReference>
<dbReference type="InterPro" id="IPR025755">
    <property type="entry name" value="Ribos_uL4_C_dom"/>
</dbReference>
<organism evidence="5 6">
    <name type="scientific">Aromia moschata</name>
    <dbReference type="NCBI Taxonomy" id="1265417"/>
    <lineage>
        <taxon>Eukaryota</taxon>
        <taxon>Metazoa</taxon>
        <taxon>Ecdysozoa</taxon>
        <taxon>Arthropoda</taxon>
        <taxon>Hexapoda</taxon>
        <taxon>Insecta</taxon>
        <taxon>Pterygota</taxon>
        <taxon>Neoptera</taxon>
        <taxon>Endopterygota</taxon>
        <taxon>Coleoptera</taxon>
        <taxon>Polyphaga</taxon>
        <taxon>Cucujiformia</taxon>
        <taxon>Chrysomeloidea</taxon>
        <taxon>Cerambycidae</taxon>
        <taxon>Cerambycinae</taxon>
        <taxon>Callichromatini</taxon>
        <taxon>Aromia</taxon>
    </lineage>
</organism>
<evidence type="ECO:0000313" key="5">
    <source>
        <dbReference type="EMBL" id="KAJ8947411.1"/>
    </source>
</evidence>
<feature type="domain" description="Large ribosomal subunit protein uL4 C-terminal" evidence="4">
    <location>
        <begin position="341"/>
        <end position="413"/>
    </location>
</feature>
<dbReference type="InterPro" id="IPR002136">
    <property type="entry name" value="Ribosomal_uL4"/>
</dbReference>
<dbReference type="EMBL" id="JAPWTK010000161">
    <property type="protein sequence ID" value="KAJ8947411.1"/>
    <property type="molecule type" value="Genomic_DNA"/>
</dbReference>
<comment type="caution">
    <text evidence="5">The sequence shown here is derived from an EMBL/GenBank/DDBJ whole genome shotgun (WGS) entry which is preliminary data.</text>
</comment>
<keyword evidence="2" id="KW-0689">Ribosomal protein</keyword>
<dbReference type="InterPro" id="IPR013000">
    <property type="entry name" value="Ribosomal_uL4_euk/arc_CS"/>
</dbReference>
<dbReference type="AlphaFoldDB" id="A0AAV8Y7B9"/>
<evidence type="ECO:0000259" key="4">
    <source>
        <dbReference type="Pfam" id="PF14374"/>
    </source>
</evidence>
<dbReference type="PROSITE" id="PS00939">
    <property type="entry name" value="RIBOSOMAL_L1E"/>
    <property type="match status" value="1"/>
</dbReference>
<evidence type="ECO:0000313" key="6">
    <source>
        <dbReference type="Proteomes" id="UP001162162"/>
    </source>
</evidence>
<dbReference type="GO" id="GO:0003735">
    <property type="term" value="F:structural constituent of ribosome"/>
    <property type="evidence" value="ECO:0007669"/>
    <property type="project" value="InterPro"/>
</dbReference>
<dbReference type="InterPro" id="IPR045240">
    <property type="entry name" value="Ribosomal_uL4_euk/arch"/>
</dbReference>
<name>A0AAV8Y7B9_9CUCU</name>
<dbReference type="GO" id="GO:0005840">
    <property type="term" value="C:ribosome"/>
    <property type="evidence" value="ECO:0007669"/>
    <property type="project" value="UniProtKB-KW"/>
</dbReference>
<dbReference type="Proteomes" id="UP001162162">
    <property type="component" value="Unassembled WGS sequence"/>
</dbReference>
<evidence type="ECO:0000256" key="1">
    <source>
        <dbReference type="ARBA" id="ARBA00010528"/>
    </source>
</evidence>
<comment type="similarity">
    <text evidence="1">Belongs to the universal ribosomal protein uL4 family.</text>
</comment>